<organism evidence="2 3">
    <name type="scientific">Canna indica</name>
    <name type="common">Indian-shot</name>
    <dbReference type="NCBI Taxonomy" id="4628"/>
    <lineage>
        <taxon>Eukaryota</taxon>
        <taxon>Viridiplantae</taxon>
        <taxon>Streptophyta</taxon>
        <taxon>Embryophyta</taxon>
        <taxon>Tracheophyta</taxon>
        <taxon>Spermatophyta</taxon>
        <taxon>Magnoliopsida</taxon>
        <taxon>Liliopsida</taxon>
        <taxon>Zingiberales</taxon>
        <taxon>Cannaceae</taxon>
        <taxon>Canna</taxon>
    </lineage>
</organism>
<feature type="compositionally biased region" description="Low complexity" evidence="1">
    <location>
        <begin position="84"/>
        <end position="101"/>
    </location>
</feature>
<gene>
    <name evidence="2" type="ORF">Cni_G03261</name>
</gene>
<proteinExistence type="predicted"/>
<evidence type="ECO:0000313" key="2">
    <source>
        <dbReference type="EMBL" id="WOK94557.1"/>
    </source>
</evidence>
<dbReference type="Proteomes" id="UP001327560">
    <property type="component" value="Chromosome 1"/>
</dbReference>
<sequence length="287" mass="32260">MALALLPVPSPPHHVGAQQCVAAREVYRRPPLTMFAELYFPLWNGFFQDNYEDPMTRMRSQRREKTMLEEFPYQDGALSSLFQSSTGAPSSSSWSTSQTPPAISFPSGLTPTSSRSTAKSRCRPRRSSTTTMGNSMRRCTSRRAPSSRSSRDARTASTPTTSPLHRAQRTCRMRRYTRCSLQSSWNSTPRGSRFNHTDFYSMVRNSNSIAISLSPRHSNYGNIVFDVKSTGPRANSVAAYLALPANGIARADEEEGQWGGRREVISVGDRYRYIPVSYRTDTRYDPV</sequence>
<name>A0AAQ3JRA8_9LILI</name>
<dbReference type="AlphaFoldDB" id="A0AAQ3JRA8"/>
<evidence type="ECO:0000256" key="1">
    <source>
        <dbReference type="SAM" id="MobiDB-lite"/>
    </source>
</evidence>
<dbReference type="EMBL" id="CP136890">
    <property type="protein sequence ID" value="WOK94557.1"/>
    <property type="molecule type" value="Genomic_DNA"/>
</dbReference>
<feature type="region of interest" description="Disordered" evidence="1">
    <location>
        <begin position="80"/>
        <end position="169"/>
    </location>
</feature>
<feature type="compositionally biased region" description="Polar residues" evidence="1">
    <location>
        <begin position="107"/>
        <end position="117"/>
    </location>
</feature>
<evidence type="ECO:0000313" key="3">
    <source>
        <dbReference type="Proteomes" id="UP001327560"/>
    </source>
</evidence>
<protein>
    <submittedName>
        <fullName evidence="2">PIN-like protein</fullName>
    </submittedName>
</protein>
<accession>A0AAQ3JRA8</accession>
<reference evidence="2 3" key="1">
    <citation type="submission" date="2023-10" db="EMBL/GenBank/DDBJ databases">
        <title>Chromosome-scale genome assembly provides insights into flower coloration mechanisms of Canna indica.</title>
        <authorList>
            <person name="Li C."/>
        </authorList>
    </citation>
    <scope>NUCLEOTIDE SEQUENCE [LARGE SCALE GENOMIC DNA]</scope>
    <source>
        <tissue evidence="2">Flower</tissue>
    </source>
</reference>
<keyword evidence="3" id="KW-1185">Reference proteome</keyword>